<dbReference type="GO" id="GO:0030983">
    <property type="term" value="F:mismatched DNA binding"/>
    <property type="evidence" value="ECO:0007669"/>
    <property type="project" value="InterPro"/>
</dbReference>
<proteinExistence type="inferred from homology"/>
<comment type="function">
    <text evidence="4">Has ATPase and non-specific DNA-binding activities.</text>
</comment>
<feature type="domain" description="DNA mismatch repair proteins mutS family" evidence="6">
    <location>
        <begin position="484"/>
        <end position="668"/>
    </location>
</feature>
<evidence type="ECO:0000256" key="5">
    <source>
        <dbReference type="SAM" id="Coils"/>
    </source>
</evidence>
<dbReference type="InterPro" id="IPR010994">
    <property type="entry name" value="RuvA_2-like"/>
</dbReference>
<dbReference type="Gene3D" id="3.40.50.300">
    <property type="entry name" value="P-loop containing nucleotide triphosphate hydrolases"/>
    <property type="match status" value="1"/>
</dbReference>
<dbReference type="EMBL" id="AOJE01000021">
    <property type="protein sequence ID" value="ELZ40924.1"/>
    <property type="molecule type" value="Genomic_DNA"/>
</dbReference>
<name>M0E3J3_9EURY</name>
<dbReference type="InterPro" id="IPR027417">
    <property type="entry name" value="P-loop_NTPase"/>
</dbReference>
<feature type="binding site" evidence="4">
    <location>
        <begin position="491"/>
        <end position="498"/>
    </location>
    <ligand>
        <name>ATP</name>
        <dbReference type="ChEBI" id="CHEBI:30616"/>
    </ligand>
</feature>
<dbReference type="eggNOG" id="arCOG02895">
    <property type="taxonomic scope" value="Archaea"/>
</dbReference>
<dbReference type="AlphaFoldDB" id="M0E3J3"/>
<dbReference type="InterPro" id="IPR045076">
    <property type="entry name" value="MutS"/>
</dbReference>
<dbReference type="RefSeq" id="WP_004047496.1">
    <property type="nucleotide sequence ID" value="NZ_AOJE01000021.1"/>
</dbReference>
<reference evidence="7 8" key="1">
    <citation type="journal article" date="2014" name="PLoS Genet.">
        <title>Phylogenetically driven sequencing of extremely halophilic archaea reveals strategies for static and dynamic osmo-response.</title>
        <authorList>
            <person name="Becker E.A."/>
            <person name="Seitzer P.M."/>
            <person name="Tritt A."/>
            <person name="Larsen D."/>
            <person name="Krusor M."/>
            <person name="Yao A.I."/>
            <person name="Wu D."/>
            <person name="Madern D."/>
            <person name="Eisen J.A."/>
            <person name="Darling A.E."/>
            <person name="Facciotti M.T."/>
        </authorList>
    </citation>
    <scope>NUCLEOTIDE SEQUENCE [LARGE SCALE GENOMIC DNA]</scope>
    <source>
        <strain evidence="7 8">DSM 1137</strain>
    </source>
</reference>
<comment type="similarity">
    <text evidence="4">Belongs to the DNA mismatch repair MutS family. Archaeal Muts2 subfamily.</text>
</comment>
<dbReference type="HAMAP" id="MF_00971">
    <property type="entry name" value="MutS2_archaea"/>
    <property type="match status" value="1"/>
</dbReference>
<evidence type="ECO:0000256" key="2">
    <source>
        <dbReference type="ARBA" id="ARBA00022840"/>
    </source>
</evidence>
<keyword evidence="1 4" id="KW-0547">Nucleotide-binding</keyword>
<dbReference type="Gene3D" id="1.10.150.20">
    <property type="entry name" value="5' to 3' exonuclease, C-terminal subdomain"/>
    <property type="match status" value="1"/>
</dbReference>
<evidence type="ECO:0000256" key="3">
    <source>
        <dbReference type="ARBA" id="ARBA00023125"/>
    </source>
</evidence>
<evidence type="ECO:0000256" key="4">
    <source>
        <dbReference type="HAMAP-Rule" id="MF_00971"/>
    </source>
</evidence>
<organism evidence="7 8">
    <name type="scientific">Halorubrum saccharovorum DSM 1137</name>
    <dbReference type="NCBI Taxonomy" id="1227484"/>
    <lineage>
        <taxon>Archaea</taxon>
        <taxon>Methanobacteriati</taxon>
        <taxon>Methanobacteriota</taxon>
        <taxon>Stenosarchaea group</taxon>
        <taxon>Halobacteria</taxon>
        <taxon>Halobacteriales</taxon>
        <taxon>Haloferacaceae</taxon>
        <taxon>Halorubrum</taxon>
    </lineage>
</organism>
<comment type="caution">
    <text evidence="7">The sequence shown here is derived from an EMBL/GenBank/DDBJ whole genome shotgun (WGS) entry which is preliminary data.</text>
</comment>
<dbReference type="Pfam" id="PF00488">
    <property type="entry name" value="MutS_V"/>
    <property type="match status" value="1"/>
</dbReference>
<accession>M0E3J3</accession>
<keyword evidence="2 4" id="KW-0067">ATP-binding</keyword>
<dbReference type="PATRIC" id="fig|1227484.4.peg.1441"/>
<evidence type="ECO:0000259" key="6">
    <source>
        <dbReference type="SMART" id="SM00534"/>
    </source>
</evidence>
<dbReference type="InterPro" id="IPR000432">
    <property type="entry name" value="DNA_mismatch_repair_MutS_C"/>
</dbReference>
<evidence type="ECO:0000256" key="1">
    <source>
        <dbReference type="ARBA" id="ARBA00022741"/>
    </source>
</evidence>
<gene>
    <name evidence="4" type="primary">mutS2</name>
    <name evidence="7" type="ORF">C471_07070</name>
</gene>
<dbReference type="SUPFAM" id="SSF52540">
    <property type="entry name" value="P-loop containing nucleoside triphosphate hydrolases"/>
    <property type="match status" value="1"/>
</dbReference>
<dbReference type="SMART" id="SM00534">
    <property type="entry name" value="MUTSac"/>
    <property type="match status" value="1"/>
</dbReference>
<dbReference type="STRING" id="1227484.C471_07070"/>
<dbReference type="InterPro" id="IPR012401">
    <property type="entry name" value="DNA-bd_MutS2_arc"/>
</dbReference>
<dbReference type="GO" id="GO:0005524">
    <property type="term" value="F:ATP binding"/>
    <property type="evidence" value="ECO:0007669"/>
    <property type="project" value="UniProtKB-UniRule"/>
</dbReference>
<dbReference type="Proteomes" id="UP000011514">
    <property type="component" value="Unassembled WGS sequence"/>
</dbReference>
<dbReference type="OrthoDB" id="15514at2157"/>
<dbReference type="PANTHER" id="PTHR11361:SF125">
    <property type="entry name" value="DNA-BINDING PROTEIN MUTS2"/>
    <property type="match status" value="1"/>
</dbReference>
<evidence type="ECO:0000313" key="7">
    <source>
        <dbReference type="EMBL" id="ELZ40924.1"/>
    </source>
</evidence>
<keyword evidence="4" id="KW-0378">Hydrolase</keyword>
<comment type="cofactor">
    <cofactor evidence="4">
        <name>a divalent metal cation</name>
        <dbReference type="ChEBI" id="CHEBI:60240"/>
    </cofactor>
</comment>
<dbReference type="SUPFAM" id="SSF47781">
    <property type="entry name" value="RuvA domain 2-like"/>
    <property type="match status" value="1"/>
</dbReference>
<dbReference type="PIRSF" id="PIRSF029254">
    <property type="entry name" value="MutS_C_archaeal"/>
    <property type="match status" value="1"/>
</dbReference>
<dbReference type="GO" id="GO:0140664">
    <property type="term" value="F:ATP-dependent DNA damage sensor activity"/>
    <property type="evidence" value="ECO:0007669"/>
    <property type="project" value="InterPro"/>
</dbReference>
<keyword evidence="3 4" id="KW-0238">DNA-binding</keyword>
<feature type="coiled-coil region" evidence="5">
    <location>
        <begin position="332"/>
        <end position="392"/>
    </location>
</feature>
<dbReference type="GO" id="GO:0016787">
    <property type="term" value="F:hydrolase activity"/>
    <property type="evidence" value="ECO:0007669"/>
    <property type="project" value="UniProtKB-KW"/>
</dbReference>
<sequence>MELEAIPGVGAKTAAALRELDDPVATVESGDVAAIARAPGVNEARAARIARGAIRRRHGDDGRVLATDRAREVYREAIDLLRERTVTDYAAKRLETFYPSASASRIEEAQSFVASAIEREPDPAVREALSGVEPLTDPPTVRVRDRCLATADAETLARAESAVPELSVETVEEARDVSELARSYATVIVLDEEFAGLDVEGDVHVRPNALDEPAETVPERLLAFFAANRERLEAAATIHEAANLSPAADLDRLRDALARLDDDGTVVGDAELDRLTAAVDDLDAAVSTAESVADDRLREAIRERDVTIEGTDFLSLVEQGARVDSLLDRELADEYDEAIERAREHLADALRLEPEEAELADRVFGGDPSFPVERDESAVSRLRTELSAARDRRAARLKAELASDLGDLREPVEELVRDALELDVELAIARFERDFDCAMPEVVGPDGGDEAGTAEAAGFRIEGGRSPLLDVDFGDAEPIDYAVSGATLLSGVNSGGKTSTLDLVALVVVLAQMGMPVPAESATVERFEEVHYYAKSQGTLDAGAFEATLRDFGDLVEGADGRLVLVDELESITEPGASAKIIAGILEALDEQDATAVFVSHLAREIRDAADFEVAVDGIEAAGLVDGELRVNRSPRKGHLARSTPELIVEKLAGDRDTDFYGDLLEKF</sequence>
<keyword evidence="8" id="KW-1185">Reference proteome</keyword>
<keyword evidence="5" id="KW-0175">Coiled coil</keyword>
<protein>
    <recommendedName>
        <fullName evidence="4">DNA-binding protein MutS2</fullName>
    </recommendedName>
</protein>
<evidence type="ECO:0000313" key="8">
    <source>
        <dbReference type="Proteomes" id="UP000011514"/>
    </source>
</evidence>
<dbReference type="Pfam" id="PF14520">
    <property type="entry name" value="HHH_5"/>
    <property type="match status" value="1"/>
</dbReference>
<dbReference type="GO" id="GO:0006298">
    <property type="term" value="P:mismatch repair"/>
    <property type="evidence" value="ECO:0007669"/>
    <property type="project" value="InterPro"/>
</dbReference>
<dbReference type="PANTHER" id="PTHR11361">
    <property type="entry name" value="DNA MISMATCH REPAIR PROTEIN MUTS FAMILY MEMBER"/>
    <property type="match status" value="1"/>
</dbReference>